<name>A0ABM6LH39_9BACI</name>
<organism evidence="1 2">
    <name type="scientific">Bacillus sonorensis</name>
    <dbReference type="NCBI Taxonomy" id="119858"/>
    <lineage>
        <taxon>Bacteria</taxon>
        <taxon>Bacillati</taxon>
        <taxon>Bacillota</taxon>
        <taxon>Bacilli</taxon>
        <taxon>Bacillales</taxon>
        <taxon>Bacillaceae</taxon>
        <taxon>Bacillus</taxon>
    </lineage>
</organism>
<reference evidence="1 2" key="1">
    <citation type="submission" date="2017-06" db="EMBL/GenBank/DDBJ databases">
        <title>Genome sequence of Bacillus sonorensis strain SRCM101395.</title>
        <authorList>
            <person name="Cho S.H."/>
        </authorList>
    </citation>
    <scope>NUCLEOTIDE SEQUENCE [LARGE SCALE GENOMIC DNA]</scope>
    <source>
        <strain evidence="1 2">SRCM101395</strain>
    </source>
</reference>
<protein>
    <submittedName>
        <fullName evidence="1">Uncharacterized protein</fullName>
    </submittedName>
</protein>
<dbReference type="EMBL" id="CP021920">
    <property type="protein sequence ID" value="ASB88640.1"/>
    <property type="molecule type" value="Genomic_DNA"/>
</dbReference>
<evidence type="ECO:0000313" key="1">
    <source>
        <dbReference type="EMBL" id="ASB88640.1"/>
    </source>
</evidence>
<evidence type="ECO:0000313" key="2">
    <source>
        <dbReference type="Proteomes" id="UP000196877"/>
    </source>
</evidence>
<accession>A0ABM6LH39</accession>
<keyword evidence="2" id="KW-1185">Reference proteome</keyword>
<dbReference type="Proteomes" id="UP000196877">
    <property type="component" value="Chromosome"/>
</dbReference>
<proteinExistence type="predicted"/>
<gene>
    <name evidence="1" type="ORF">S101395_02132</name>
</gene>
<sequence length="88" mass="9891">MLSSKFVSPSESIKGGVAHEVMRPFLRYSQPASAVLELVQPTRKVNLSDAFFFFGNFIVLLSRCSSCSTMHPETEYIFVGNMEYFDGI</sequence>